<evidence type="ECO:0000313" key="2">
    <source>
        <dbReference type="Proteomes" id="UP000001312"/>
    </source>
</evidence>
<dbReference type="KEGG" id="ssl:SS1G_12980"/>
<dbReference type="HOGENOM" id="CLU_2943203_0_0_1"/>
<sequence>MWLRRMPVVIGVGNTQRNATRKLAEDSWEGISLELEKGCEGERSLYSVRNFVRNFEENLP</sequence>
<dbReference type="GeneID" id="5481971"/>
<dbReference type="RefSeq" id="XP_001585888.1">
    <property type="nucleotide sequence ID" value="XM_001585838.1"/>
</dbReference>
<protein>
    <submittedName>
        <fullName evidence="1">Uncharacterized protein</fullName>
    </submittedName>
</protein>
<gene>
    <name evidence="1" type="ORF">SS1G_12980</name>
</gene>
<evidence type="ECO:0000313" key="1">
    <source>
        <dbReference type="EMBL" id="EDN98123.1"/>
    </source>
</evidence>
<accession>A7F5V2</accession>
<dbReference type="InParanoid" id="A7F5V2"/>
<proteinExistence type="predicted"/>
<keyword evidence="2" id="KW-1185">Reference proteome</keyword>
<reference evidence="2" key="1">
    <citation type="journal article" date="2011" name="PLoS Genet.">
        <title>Genomic analysis of the necrotrophic fungal pathogens Sclerotinia sclerotiorum and Botrytis cinerea.</title>
        <authorList>
            <person name="Amselem J."/>
            <person name="Cuomo C.A."/>
            <person name="van Kan J.A."/>
            <person name="Viaud M."/>
            <person name="Benito E.P."/>
            <person name="Couloux A."/>
            <person name="Coutinho P.M."/>
            <person name="de Vries R.P."/>
            <person name="Dyer P.S."/>
            <person name="Fillinger S."/>
            <person name="Fournier E."/>
            <person name="Gout L."/>
            <person name="Hahn M."/>
            <person name="Kohn L."/>
            <person name="Lapalu N."/>
            <person name="Plummer K.M."/>
            <person name="Pradier J.M."/>
            <person name="Quevillon E."/>
            <person name="Sharon A."/>
            <person name="Simon A."/>
            <person name="ten Have A."/>
            <person name="Tudzynski B."/>
            <person name="Tudzynski P."/>
            <person name="Wincker P."/>
            <person name="Andrew M."/>
            <person name="Anthouard V."/>
            <person name="Beever R.E."/>
            <person name="Beffa R."/>
            <person name="Benoit I."/>
            <person name="Bouzid O."/>
            <person name="Brault B."/>
            <person name="Chen Z."/>
            <person name="Choquer M."/>
            <person name="Collemare J."/>
            <person name="Cotton P."/>
            <person name="Danchin E.G."/>
            <person name="Da Silva C."/>
            <person name="Gautier A."/>
            <person name="Giraud C."/>
            <person name="Giraud T."/>
            <person name="Gonzalez C."/>
            <person name="Grossetete S."/>
            <person name="Guldener U."/>
            <person name="Henrissat B."/>
            <person name="Howlett B.J."/>
            <person name="Kodira C."/>
            <person name="Kretschmer M."/>
            <person name="Lappartient A."/>
            <person name="Leroch M."/>
            <person name="Levis C."/>
            <person name="Mauceli E."/>
            <person name="Neuveglise C."/>
            <person name="Oeser B."/>
            <person name="Pearson M."/>
            <person name="Poulain J."/>
            <person name="Poussereau N."/>
            <person name="Quesneville H."/>
            <person name="Rascle C."/>
            <person name="Schumacher J."/>
            <person name="Segurens B."/>
            <person name="Sexton A."/>
            <person name="Silva E."/>
            <person name="Sirven C."/>
            <person name="Soanes D.M."/>
            <person name="Talbot N.J."/>
            <person name="Templeton M."/>
            <person name="Yandava C."/>
            <person name="Yarden O."/>
            <person name="Zeng Q."/>
            <person name="Rollins J.A."/>
            <person name="Lebrun M.H."/>
            <person name="Dickman M."/>
        </authorList>
    </citation>
    <scope>NUCLEOTIDE SEQUENCE [LARGE SCALE GENOMIC DNA]</scope>
    <source>
        <strain evidence="2">ATCC 18683 / 1980 / Ss-1</strain>
    </source>
</reference>
<organism evidence="1 2">
    <name type="scientific">Sclerotinia sclerotiorum (strain ATCC 18683 / 1980 / Ss-1)</name>
    <name type="common">White mold</name>
    <name type="synonym">Whetzelinia sclerotiorum</name>
    <dbReference type="NCBI Taxonomy" id="665079"/>
    <lineage>
        <taxon>Eukaryota</taxon>
        <taxon>Fungi</taxon>
        <taxon>Dikarya</taxon>
        <taxon>Ascomycota</taxon>
        <taxon>Pezizomycotina</taxon>
        <taxon>Leotiomycetes</taxon>
        <taxon>Helotiales</taxon>
        <taxon>Sclerotiniaceae</taxon>
        <taxon>Sclerotinia</taxon>
    </lineage>
</organism>
<dbReference type="EMBL" id="CH476643">
    <property type="protein sequence ID" value="EDN98123.1"/>
    <property type="molecule type" value="Genomic_DNA"/>
</dbReference>
<name>A7F5V2_SCLS1</name>
<dbReference type="Proteomes" id="UP000001312">
    <property type="component" value="Unassembled WGS sequence"/>
</dbReference>
<dbReference type="AlphaFoldDB" id="A7F5V2"/>